<name>W1PZJ6_AMBTC</name>
<evidence type="ECO:0000313" key="2">
    <source>
        <dbReference type="EMBL" id="ERN13015.1"/>
    </source>
</evidence>
<protein>
    <submittedName>
        <fullName evidence="2">Uncharacterized protein</fullName>
    </submittedName>
</protein>
<dbReference type="AlphaFoldDB" id="W1PZJ6"/>
<feature type="compositionally biased region" description="Polar residues" evidence="1">
    <location>
        <begin position="43"/>
        <end position="52"/>
    </location>
</feature>
<accession>W1PZJ6</accession>
<dbReference type="Gramene" id="ERN13015">
    <property type="protein sequence ID" value="ERN13015"/>
    <property type="gene ID" value="AMTR_s00040p00095760"/>
</dbReference>
<keyword evidence="3" id="KW-1185">Reference proteome</keyword>
<dbReference type="EMBL" id="KI392591">
    <property type="protein sequence ID" value="ERN13015.1"/>
    <property type="molecule type" value="Genomic_DNA"/>
</dbReference>
<dbReference type="Proteomes" id="UP000017836">
    <property type="component" value="Unassembled WGS sequence"/>
</dbReference>
<reference evidence="3" key="1">
    <citation type="journal article" date="2013" name="Science">
        <title>The Amborella genome and the evolution of flowering plants.</title>
        <authorList>
            <consortium name="Amborella Genome Project"/>
        </authorList>
    </citation>
    <scope>NUCLEOTIDE SEQUENCE [LARGE SCALE GENOMIC DNA]</scope>
</reference>
<evidence type="ECO:0000256" key="1">
    <source>
        <dbReference type="SAM" id="MobiDB-lite"/>
    </source>
</evidence>
<dbReference type="HOGENOM" id="CLU_1867874_0_0_1"/>
<sequence>MEDSFNSPKNKRQRSVKPQSDGDQRTPKRTPKRRLSDSADISKPNSPSSTEMQQKEIFDDLPSLDHIPAHRLYTPAQLGIQEEKETPMLMQTYNLTSLEEEKDHPPKKQSLPEYIDTVEKNIQAVNNTTMDVMQKTR</sequence>
<feature type="region of interest" description="Disordered" evidence="1">
    <location>
        <begin position="1"/>
        <end position="63"/>
    </location>
</feature>
<evidence type="ECO:0000313" key="3">
    <source>
        <dbReference type="Proteomes" id="UP000017836"/>
    </source>
</evidence>
<proteinExistence type="predicted"/>
<gene>
    <name evidence="2" type="ORF">AMTR_s00040p00095760</name>
</gene>
<organism evidence="2 3">
    <name type="scientific">Amborella trichopoda</name>
    <dbReference type="NCBI Taxonomy" id="13333"/>
    <lineage>
        <taxon>Eukaryota</taxon>
        <taxon>Viridiplantae</taxon>
        <taxon>Streptophyta</taxon>
        <taxon>Embryophyta</taxon>
        <taxon>Tracheophyta</taxon>
        <taxon>Spermatophyta</taxon>
        <taxon>Magnoliopsida</taxon>
        <taxon>Amborellales</taxon>
        <taxon>Amborellaceae</taxon>
        <taxon>Amborella</taxon>
    </lineage>
</organism>